<evidence type="ECO:0000256" key="2">
    <source>
        <dbReference type="ARBA" id="ARBA00022519"/>
    </source>
</evidence>
<accession>E7N274</accession>
<name>E7N274_9FIRM</name>
<reference evidence="6 7" key="1">
    <citation type="submission" date="2010-08" db="EMBL/GenBank/DDBJ databases">
        <authorList>
            <person name="Weinstock G."/>
            <person name="Sodergren E."/>
            <person name="Clifton S."/>
            <person name="Fulton L."/>
            <person name="Fulton B."/>
            <person name="Courtney L."/>
            <person name="Fronick C."/>
            <person name="Harrison M."/>
            <person name="Strong C."/>
            <person name="Farmer C."/>
            <person name="Delahaunty K."/>
            <person name="Markovic C."/>
            <person name="Hall O."/>
            <person name="Minx P."/>
            <person name="Tomlinson C."/>
            <person name="Mitreva M."/>
            <person name="Hou S."/>
            <person name="Chen J."/>
            <person name="Wollam A."/>
            <person name="Pepin K.H."/>
            <person name="Johnson M."/>
            <person name="Bhonagiri V."/>
            <person name="Zhang X."/>
            <person name="Suruliraj S."/>
            <person name="Warren W."/>
            <person name="Chinwalla A."/>
            <person name="Mardis E.R."/>
            <person name="Wilson R.K."/>
        </authorList>
    </citation>
    <scope>NUCLEOTIDE SEQUENCE [LARGE SCALE GENOMIC DNA]</scope>
    <source>
        <strain evidence="6 7">F0399</strain>
    </source>
</reference>
<keyword evidence="3" id="KW-0812">Transmembrane</keyword>
<dbReference type="GO" id="GO:0030288">
    <property type="term" value="C:outer membrane-bounded periplasmic space"/>
    <property type="evidence" value="ECO:0007669"/>
    <property type="project" value="TreeGrafter"/>
</dbReference>
<dbReference type="InterPro" id="IPR010664">
    <property type="entry name" value="LipoPS_assembly_LptC-rel"/>
</dbReference>
<dbReference type="Gene3D" id="2.60.450.10">
    <property type="entry name" value="Lipopolysaccharide (LPS) transport protein A like domain"/>
    <property type="match status" value="1"/>
</dbReference>
<evidence type="ECO:0008006" key="8">
    <source>
        <dbReference type="Google" id="ProtNLM"/>
    </source>
</evidence>
<dbReference type="HOGENOM" id="CLU_125963_0_0_9"/>
<gene>
    <name evidence="6" type="ORF">HMPREF9555_01085</name>
</gene>
<dbReference type="Proteomes" id="UP000004633">
    <property type="component" value="Unassembled WGS sequence"/>
</dbReference>
<keyword evidence="5" id="KW-0472">Membrane</keyword>
<organism evidence="6 7">
    <name type="scientific">Selenomonas artemidis F0399</name>
    <dbReference type="NCBI Taxonomy" id="749551"/>
    <lineage>
        <taxon>Bacteria</taxon>
        <taxon>Bacillati</taxon>
        <taxon>Bacillota</taxon>
        <taxon>Negativicutes</taxon>
        <taxon>Selenomonadales</taxon>
        <taxon>Selenomonadaceae</taxon>
        <taxon>Selenomonas</taxon>
    </lineage>
</organism>
<dbReference type="InterPro" id="IPR052363">
    <property type="entry name" value="LPS_export_LptC"/>
</dbReference>
<dbReference type="RefSeq" id="WP_009349750.1">
    <property type="nucleotide sequence ID" value="NZ_GL638136.1"/>
</dbReference>
<comment type="caution">
    <text evidence="6">The sequence shown here is derived from an EMBL/GenBank/DDBJ whole genome shotgun (WGS) entry which is preliminary data.</text>
</comment>
<dbReference type="EMBL" id="AECV01000016">
    <property type="protein sequence ID" value="EFW29856.1"/>
    <property type="molecule type" value="Genomic_DNA"/>
</dbReference>
<dbReference type="GO" id="GO:0015221">
    <property type="term" value="F:lipopolysaccharide transmembrane transporter activity"/>
    <property type="evidence" value="ECO:0007669"/>
    <property type="project" value="InterPro"/>
</dbReference>
<keyword evidence="7" id="KW-1185">Reference proteome</keyword>
<dbReference type="AlphaFoldDB" id="E7N274"/>
<keyword evidence="2" id="KW-0997">Cell inner membrane</keyword>
<evidence type="ECO:0000256" key="4">
    <source>
        <dbReference type="ARBA" id="ARBA00022989"/>
    </source>
</evidence>
<dbReference type="PANTHER" id="PTHR37481:SF1">
    <property type="entry name" value="LIPOPOLYSACCHARIDE EXPORT SYSTEM PROTEIN LPTC"/>
    <property type="match status" value="1"/>
</dbReference>
<dbReference type="InterPro" id="IPR026265">
    <property type="entry name" value="LptC"/>
</dbReference>
<dbReference type="STRING" id="749551.HMPREF9555_01085"/>
<proteinExistence type="predicted"/>
<evidence type="ECO:0000313" key="7">
    <source>
        <dbReference type="Proteomes" id="UP000004633"/>
    </source>
</evidence>
<dbReference type="NCBIfam" id="TIGR04409">
    <property type="entry name" value="LptC_YrbK"/>
    <property type="match status" value="1"/>
</dbReference>
<dbReference type="Pfam" id="PF06835">
    <property type="entry name" value="LptC"/>
    <property type="match status" value="1"/>
</dbReference>
<sequence length="180" mass="19744">MQKKYLYGGAAAFLILLIVWAISTAPQPPTSSEVSDAPRIMSYENNTLSEERDGRTVWTLTAQQMTVDIDTQDTSMQGIEGAFYSEDGRTLTLHADEGHMDHETRDVVLTGSVNAATSDGASLMANELQWSSTEGTLTATGDAQVERDDLRATGDRIMSMDEFRQFRIEGNARIEKGASK</sequence>
<dbReference type="PANTHER" id="PTHR37481">
    <property type="entry name" value="LIPOPOLYSACCHARIDE EXPORT SYSTEM PROTEIN LPTC"/>
    <property type="match status" value="1"/>
</dbReference>
<evidence type="ECO:0000313" key="6">
    <source>
        <dbReference type="EMBL" id="EFW29856.1"/>
    </source>
</evidence>
<evidence type="ECO:0000256" key="3">
    <source>
        <dbReference type="ARBA" id="ARBA00022692"/>
    </source>
</evidence>
<evidence type="ECO:0000256" key="1">
    <source>
        <dbReference type="ARBA" id="ARBA00022475"/>
    </source>
</evidence>
<keyword evidence="4" id="KW-1133">Transmembrane helix</keyword>
<dbReference type="GO" id="GO:0017089">
    <property type="term" value="F:glycolipid transfer activity"/>
    <property type="evidence" value="ECO:0007669"/>
    <property type="project" value="TreeGrafter"/>
</dbReference>
<evidence type="ECO:0000256" key="5">
    <source>
        <dbReference type="ARBA" id="ARBA00023136"/>
    </source>
</evidence>
<keyword evidence="1" id="KW-1003">Cell membrane</keyword>
<protein>
    <recommendedName>
        <fullName evidence="8">LPS export ABC transporter periplasmic protein LptC</fullName>
    </recommendedName>
</protein>
<dbReference type="GO" id="GO:0005886">
    <property type="term" value="C:plasma membrane"/>
    <property type="evidence" value="ECO:0007669"/>
    <property type="project" value="InterPro"/>
</dbReference>